<keyword evidence="2 5" id="KW-0732">Signal</keyword>
<feature type="domain" description="HYR" evidence="6">
    <location>
        <begin position="997"/>
        <end position="1080"/>
    </location>
</feature>
<dbReference type="Pfam" id="PF02494">
    <property type="entry name" value="HYR"/>
    <property type="match status" value="3"/>
</dbReference>
<dbReference type="PROSITE" id="PS50825">
    <property type="entry name" value="HYR"/>
    <property type="match status" value="4"/>
</dbReference>
<evidence type="ECO:0000256" key="4">
    <source>
        <dbReference type="ARBA" id="ARBA00022801"/>
    </source>
</evidence>
<dbReference type="EMBL" id="JAHWDP010000002">
    <property type="protein sequence ID" value="MBW2937643.1"/>
    <property type="molecule type" value="Genomic_DNA"/>
</dbReference>
<sequence length="1501" mass="157222">MKKGLLALVLIITPLLQIQLIAQESDSTSRSNELLSTLNVNREVLNFTNGRATAQQIYTTDPAAPNFKAINFSTSFAESSPKFGDKIRFTNTSDNRLITKVEVGLFHLETDPQTPITLEISMYSDCPAINSETQGFACGSGVGTLIPGSTMTLPSFYPPNGAYLKSFDFATPVNVYGYGNEITVVFKAVSTSSVYMLGNTPIIVGSLPIGEAPESRYAICGEAVDIAGCDFTFPTHITNNILINIMAIEDNTPPTAVCQDITVTLNPFISNTIVTPAMINGGSTDGEGDITLTIPPFGNATMNCSNLGNNVVTLNVTDRAGNTATCTANVTVEPSELTMGCPSNVVLNAGANCNAEYTPPLLLASQSCESITITQTSGPTGIATLPIGVTTYSYTANSTSGDSVSCSYTVTVVDNTVPVIENCPTNITVSSEPNACGANVSFTTPSITDNCLAFWAQVQGLSSGSFFPVGTTTNTFVGSDFGGHNVVCEFTVTVLDTNPPQITCPANATVECTGENITISDFRVFSYNGAPQSWTDAQYGNVVNATIDVATIPTGAVITDIQIGVNMDHSWLEDIGLKLVSPNGTVINLLDWGTLCEGQADTDNIAAIFKDSAPFTAPEICEGLIFTGDDSENCPQYYLIDAGISGAVKPQDQLNALLFENLLGIWELRVQDAFEFDGGCLHDFTLEIFYDLEVDPNSDPSITGIPTAMDCVGTPTLSYIDSISPLCGNSKTITRTWEATDAAGNTDTCIQTITVVDTTPPVVTCPSDMVVLNDPNTCGANINYTVEGEDGCSSFTVTQTAGFASGTIFPVGTTLNTFNVTDACGNTTSCSFSVTVQDNEAPTTVCQDITVQLDVNGTAIIIASDIDNGSTDACGIGTLAIDTDTFNCTNIGNNLVTLTVTDTNGNSSQCIATVTVEDTIAPSVVCQDITIPLDAAGEASILPSDIDNGSTDACGINNISIDIDSFNCNDVGPNNVILTVTDSHGNTAQCTAVVTVQDVTPPLVACPANINVPTNFGVCGAQVTFANPTALDECGIASITQISGLASGSTFPIGENTIIFEATDNSGNITICSFTITVTDTEAPTMACQDITIQLDEFGDATITANDVDEGSSDPCGLTSLAIDIDTFDCSNVGSNNVTLTATDIYGNSSSCVAVVTVEDVIAPVAVCQNMTVQLDATGTVIIDPASLDGGSADACGIDVNGYSLNIDTFDCSHVGDNSVILTVTDINGNTSTCNAIVTVEDTTAPDLVCQDISVQLDENGVAIITAEDVIASNTDACGTTTTSVDTSSFNCADIGSPVIITVFSQDIHGNISSCTATVTVEDVLGPQFDNGTLPVDVVRMADENGEYVLEDFTIGIIVTDNCSDPILPIVLDQDPAIGTILTPGVYNITLFAQDDLGNMTEYTFLLAVEAFLGTGEVTIDLSSIVLYPNPAKTELNIANPQQIKLEQMSIYDINGRLVMKVSLNNFGIQKTIDVSTLASASYLVEIQSEKGNIIKQLLKE</sequence>
<evidence type="ECO:0000256" key="3">
    <source>
        <dbReference type="ARBA" id="ARBA00022737"/>
    </source>
</evidence>
<dbReference type="PANTHER" id="PTHR24273">
    <property type="entry name" value="FI04643P-RELATED"/>
    <property type="match status" value="1"/>
</dbReference>
<keyword evidence="4" id="KW-0378">Hydrolase</keyword>
<feature type="domain" description="HYR" evidence="6">
    <location>
        <begin position="413"/>
        <end position="496"/>
    </location>
</feature>
<organism evidence="8 9">
    <name type="scientific">Halomarinibacterium sedimenti</name>
    <dbReference type="NCBI Taxonomy" id="2857106"/>
    <lineage>
        <taxon>Bacteria</taxon>
        <taxon>Pseudomonadati</taxon>
        <taxon>Bacteroidota</taxon>
        <taxon>Flavobacteriia</taxon>
        <taxon>Flavobacteriales</taxon>
        <taxon>Flavobacteriaceae</taxon>
        <taxon>Halomarinibacterium</taxon>
    </lineage>
</organism>
<dbReference type="GO" id="GO:0004252">
    <property type="term" value="F:serine-type endopeptidase activity"/>
    <property type="evidence" value="ECO:0007669"/>
    <property type="project" value="InterPro"/>
</dbReference>
<reference evidence="8" key="1">
    <citation type="submission" date="2021-07" db="EMBL/GenBank/DDBJ databases">
        <title>Aureisphaera sp. CAU 1614 isolated from sea sediment.</title>
        <authorList>
            <person name="Kim W."/>
        </authorList>
    </citation>
    <scope>NUCLEOTIDE SEQUENCE</scope>
    <source>
        <strain evidence="8">CAU 1614</strain>
    </source>
</reference>
<dbReference type="RefSeq" id="WP_219052061.1">
    <property type="nucleotide sequence ID" value="NZ_JAHWDP010000002.1"/>
</dbReference>
<feature type="domain" description="HYR" evidence="6">
    <location>
        <begin position="756"/>
        <end position="838"/>
    </location>
</feature>
<evidence type="ECO:0000256" key="1">
    <source>
        <dbReference type="ARBA" id="ARBA00022670"/>
    </source>
</evidence>
<feature type="chain" id="PRO_5040876829" evidence="5">
    <location>
        <begin position="23"/>
        <end position="1501"/>
    </location>
</feature>
<dbReference type="InterPro" id="IPR026444">
    <property type="entry name" value="Secre_tail"/>
</dbReference>
<evidence type="ECO:0000256" key="2">
    <source>
        <dbReference type="ARBA" id="ARBA00022729"/>
    </source>
</evidence>
<protein>
    <submittedName>
        <fullName evidence="8">HYR domain-containing protein</fullName>
    </submittedName>
</protein>
<feature type="domain" description="P/Homo B" evidence="7">
    <location>
        <begin position="509"/>
        <end position="695"/>
    </location>
</feature>
<dbReference type="PROSITE" id="PS51829">
    <property type="entry name" value="P_HOMO_B"/>
    <property type="match status" value="1"/>
</dbReference>
<keyword evidence="1" id="KW-0645">Protease</keyword>
<comment type="caution">
    <text evidence="8">The sequence shown here is derived from an EMBL/GenBank/DDBJ whole genome shotgun (WGS) entry which is preliminary data.</text>
</comment>
<evidence type="ECO:0000313" key="8">
    <source>
        <dbReference type="EMBL" id="MBW2937643.1"/>
    </source>
</evidence>
<feature type="signal peptide" evidence="5">
    <location>
        <begin position="1"/>
        <end position="22"/>
    </location>
</feature>
<dbReference type="InterPro" id="IPR003410">
    <property type="entry name" value="HYR_dom"/>
</dbReference>
<dbReference type="Proteomes" id="UP001138686">
    <property type="component" value="Unassembled WGS sequence"/>
</dbReference>
<evidence type="ECO:0000256" key="5">
    <source>
        <dbReference type="SAM" id="SignalP"/>
    </source>
</evidence>
<feature type="domain" description="HYR" evidence="6">
    <location>
        <begin position="248"/>
        <end position="334"/>
    </location>
</feature>
<accession>A0A9X1FNU5</accession>
<evidence type="ECO:0000313" key="9">
    <source>
        <dbReference type="Proteomes" id="UP001138686"/>
    </source>
</evidence>
<dbReference type="Pfam" id="PF18962">
    <property type="entry name" value="Por_Secre_tail"/>
    <property type="match status" value="1"/>
</dbReference>
<dbReference type="GO" id="GO:0006508">
    <property type="term" value="P:proteolysis"/>
    <property type="evidence" value="ECO:0007669"/>
    <property type="project" value="UniProtKB-KW"/>
</dbReference>
<keyword evidence="3" id="KW-0677">Repeat</keyword>
<dbReference type="InterPro" id="IPR002884">
    <property type="entry name" value="P_dom"/>
</dbReference>
<proteinExistence type="predicted"/>
<keyword evidence="9" id="KW-1185">Reference proteome</keyword>
<dbReference type="PANTHER" id="PTHR24273:SF32">
    <property type="entry name" value="HYALIN"/>
    <property type="match status" value="1"/>
</dbReference>
<gene>
    <name evidence="8" type="ORF">KXJ69_05965</name>
</gene>
<dbReference type="NCBIfam" id="TIGR04183">
    <property type="entry name" value="Por_Secre_tail"/>
    <property type="match status" value="1"/>
</dbReference>
<evidence type="ECO:0000259" key="6">
    <source>
        <dbReference type="PROSITE" id="PS50825"/>
    </source>
</evidence>
<evidence type="ECO:0000259" key="7">
    <source>
        <dbReference type="PROSITE" id="PS51829"/>
    </source>
</evidence>
<name>A0A9X1FNU5_9FLAO</name>